<evidence type="ECO:0000313" key="12">
    <source>
        <dbReference type="EMBL" id="PJC01506.1"/>
    </source>
</evidence>
<accession>A0A2H9M7N4</accession>
<evidence type="ECO:0000313" key="10">
    <source>
        <dbReference type="EMBL" id="PIY99870.1"/>
    </source>
</evidence>
<evidence type="ECO:0000313" key="6">
    <source>
        <dbReference type="EMBL" id="PIV13689.1"/>
    </source>
</evidence>
<dbReference type="InterPro" id="IPR025202">
    <property type="entry name" value="PLD-like_dom"/>
</dbReference>
<reference evidence="5 15" key="1">
    <citation type="submission" date="2017-09" db="EMBL/GenBank/DDBJ databases">
        <title>Depth-based differentiation of microbial function through sediment-hosted aquifers and enrichment of novel symbionts in the deep terrestrial subsurface.</title>
        <authorList>
            <person name="Probst A.J."/>
            <person name="Ladd B."/>
            <person name="Jarett J.K."/>
            <person name="Geller-Mcgrath D.E."/>
            <person name="Sieber C.M."/>
            <person name="Emerson J.B."/>
            <person name="Anantharaman K."/>
            <person name="Thomas B.C."/>
            <person name="Malmstrom R."/>
            <person name="Stieglmeier M."/>
            <person name="Klingl A."/>
            <person name="Woyke T."/>
            <person name="Ryan C.M."/>
            <person name="Banfield J.F."/>
        </authorList>
    </citation>
    <scope>NUCLEOTIDE SEQUENCE [LARGE SCALE GENOMIC DNA]</scope>
    <source>
        <strain evidence="7">CG02_land_8_20_14_3_00_31_209</strain>
        <strain evidence="6">CG03_land_8_20_14_0_80_31_114</strain>
        <strain evidence="8">CG17_big_fil_post_rev_8_21_14_2_50_31_73</strain>
        <strain evidence="5">CG18_big_fil_WC_8_21_14_2_50_31_19</strain>
        <strain evidence="10">CG_4_10_14_0_8_um_filter_31_133</strain>
        <strain evidence="9">CG_4_8_14_3_um_filter</strain>
        <strain evidence="12">CG_4_9_14_0_8_um_filter_31_21</strain>
        <strain evidence="11">CG_4_9_14_3_um_filter_31_125</strain>
    </source>
</reference>
<dbReference type="EMBL" id="PFUW01000028">
    <property type="protein sequence ID" value="PJB03840.1"/>
    <property type="molecule type" value="Genomic_DNA"/>
</dbReference>
<gene>
    <name evidence="12" type="ORF">CO072_01185</name>
    <name evidence="11" type="ORF">CO124_01675</name>
    <name evidence="7" type="ORF">COS22_00410</name>
    <name evidence="6" type="ORF">COS45_01530</name>
    <name evidence="8" type="ORF">COW47_02015</name>
    <name evidence="5" type="ORF">COW69_00385</name>
    <name evidence="10" type="ORF">COY63_01090</name>
    <name evidence="9" type="ORF">COZ66_00025</name>
</gene>
<sequence>MNLKTKERIFAVALILTGVLLGLFAYNYFLLPQNATHNYGNISVSVINDRDYFESVHALLESANSSIYLIMFMAKYYPTNPQAKSNKLYEDLIRAKNRGVDVQVVLEGGGDGFYKSIKEGNTLTFNYLKKNGIDVKFDCPKQTTHAKLFVVDSSCVVVGSTNFGISSIDSNHEINIIVCSSAVAATFQDYFFSVKNQC</sequence>
<dbReference type="PANTHER" id="PTHR43856:SF1">
    <property type="entry name" value="MITOCHONDRIAL CARDIOLIPIN HYDROLASE"/>
    <property type="match status" value="1"/>
</dbReference>
<accession>A0A2H9M3X9</accession>
<dbReference type="GO" id="GO:0016891">
    <property type="term" value="F:RNA endonuclease activity producing 5'-phosphomonoesters, hydrolytic mechanism"/>
    <property type="evidence" value="ECO:0007669"/>
    <property type="project" value="TreeGrafter"/>
</dbReference>
<dbReference type="Proteomes" id="UP000231232">
    <property type="component" value="Unassembled WGS sequence"/>
</dbReference>
<accession>A0A2H9N382</accession>
<dbReference type="Gene3D" id="3.30.870.10">
    <property type="entry name" value="Endonuclease Chain A"/>
    <property type="match status" value="1"/>
</dbReference>
<accession>A0A2H9P8R0</accession>
<evidence type="ECO:0000313" key="13">
    <source>
        <dbReference type="Proteomes" id="UP000228874"/>
    </source>
</evidence>
<dbReference type="Proteomes" id="UP000228888">
    <property type="component" value="Unassembled WGS sequence"/>
</dbReference>
<dbReference type="Proteomes" id="UP000228874">
    <property type="component" value="Unassembled WGS sequence"/>
</dbReference>
<organism evidence="5 15">
    <name type="scientific">Huberarchaeum crystalense</name>
    <dbReference type="NCBI Taxonomy" id="2014257"/>
    <lineage>
        <taxon>Archaea</taxon>
        <taxon>Candidatus Huberarchaeota</taxon>
        <taxon>Candidatus Huberarchaeia</taxon>
        <taxon>Candidatus Huberarchaeales</taxon>
        <taxon>Candidatus Huberarchaeaceae</taxon>
        <taxon>Candidatus Huberarchaeum</taxon>
    </lineage>
</organism>
<keyword evidence="2" id="KW-0442">Lipid degradation</keyword>
<accession>A0A2H9MMI1</accession>
<dbReference type="Proteomes" id="UP000230477">
    <property type="component" value="Unassembled WGS sequence"/>
</dbReference>
<dbReference type="EMBL" id="PFSX01000028">
    <property type="protein sequence ID" value="PJC01506.1"/>
    <property type="molecule type" value="Genomic_DNA"/>
</dbReference>
<evidence type="ECO:0000313" key="9">
    <source>
        <dbReference type="EMBL" id="PIX28317.1"/>
    </source>
</evidence>
<evidence type="ECO:0000256" key="3">
    <source>
        <dbReference type="ARBA" id="ARBA00023098"/>
    </source>
</evidence>
<evidence type="ECO:0000313" key="8">
    <source>
        <dbReference type="EMBL" id="PIV89585.1"/>
    </source>
</evidence>
<evidence type="ECO:0000256" key="1">
    <source>
        <dbReference type="ARBA" id="ARBA00022801"/>
    </source>
</evidence>
<evidence type="ECO:0000256" key="2">
    <source>
        <dbReference type="ARBA" id="ARBA00022963"/>
    </source>
</evidence>
<dbReference type="GO" id="GO:0016042">
    <property type="term" value="P:lipid catabolic process"/>
    <property type="evidence" value="ECO:0007669"/>
    <property type="project" value="UniProtKB-KW"/>
</dbReference>
<reference evidence="13 14" key="2">
    <citation type="submission" date="2017-09" db="EMBL/GenBank/DDBJ databases">
        <title>Depth-based differentiation of microbial function through sediment-hosted aquifers and enrichment of novel symbionts in the deep terrestrial subsurface.</title>
        <authorList>
            <person name="Probst A.J."/>
            <person name="Ladd B."/>
            <person name="Jarett J.K."/>
            <person name="Geller-Mcgrath D.E."/>
            <person name="Sieber C.M.K."/>
            <person name="Emerson J.B."/>
            <person name="Anantharaman K."/>
            <person name="Thomas B.C."/>
            <person name="Malmstrom R."/>
            <person name="Stieglmeier M."/>
            <person name="Klingl A."/>
            <person name="Woyke T."/>
            <person name="Ryan C.M."/>
            <person name="Banfield J.F."/>
        </authorList>
    </citation>
    <scope>NUCLEOTIDE SEQUENCE [LARGE SCALE GENOMIC DNA]</scope>
</reference>
<comment type="caution">
    <text evidence="5">The sequence shown here is derived from an EMBL/GenBank/DDBJ whole genome shotgun (WGS) entry which is preliminary data.</text>
</comment>
<evidence type="ECO:0000313" key="15">
    <source>
        <dbReference type="Proteomes" id="UP000229789"/>
    </source>
</evidence>
<accession>A0A2H9QSZ0</accession>
<accession>A0A2H9RDX7</accession>
<dbReference type="SUPFAM" id="SSF56024">
    <property type="entry name" value="Phospholipase D/nuclease"/>
    <property type="match status" value="1"/>
</dbReference>
<dbReference type="EMBL" id="PFMG01000025">
    <property type="protein sequence ID" value="PIY99870.1"/>
    <property type="molecule type" value="Genomic_DNA"/>
</dbReference>
<feature type="domain" description="PLD phosphodiesterase" evidence="4">
    <location>
        <begin position="140"/>
        <end position="167"/>
    </location>
</feature>
<evidence type="ECO:0000313" key="5">
    <source>
        <dbReference type="EMBL" id="PIN66744.1"/>
    </source>
</evidence>
<dbReference type="EMBL" id="PFIH01000002">
    <property type="protein sequence ID" value="PIX28317.1"/>
    <property type="molecule type" value="Genomic_DNA"/>
</dbReference>
<evidence type="ECO:0000259" key="4">
    <source>
        <dbReference type="PROSITE" id="PS50035"/>
    </source>
</evidence>
<dbReference type="Pfam" id="PF13091">
    <property type="entry name" value="PLDc_2"/>
    <property type="match status" value="1"/>
</dbReference>
<dbReference type="PANTHER" id="PTHR43856">
    <property type="entry name" value="CARDIOLIPIN HYDROLASE"/>
    <property type="match status" value="1"/>
</dbReference>
<name>A0A2G9LJR8_HUBC1</name>
<dbReference type="Proteomes" id="UP000229789">
    <property type="component" value="Unassembled WGS sequence"/>
</dbReference>
<dbReference type="EMBL" id="PETW01000009">
    <property type="protein sequence ID" value="PIV46584.1"/>
    <property type="molecule type" value="Genomic_DNA"/>
</dbReference>
<dbReference type="PROSITE" id="PS50035">
    <property type="entry name" value="PLD"/>
    <property type="match status" value="1"/>
</dbReference>
<dbReference type="Proteomes" id="UP000228989">
    <property type="component" value="Unassembled WGS sequence"/>
</dbReference>
<dbReference type="AlphaFoldDB" id="A0A2G9LJR8"/>
<dbReference type="EMBL" id="PFFF01000042">
    <property type="protein sequence ID" value="PIV89585.1"/>
    <property type="molecule type" value="Genomic_DNA"/>
</dbReference>
<dbReference type="Proteomes" id="UP000231449">
    <property type="component" value="Unassembled WGS sequence"/>
</dbReference>
<dbReference type="EMBL" id="PEUT01000037">
    <property type="protein sequence ID" value="PIV13689.1"/>
    <property type="molecule type" value="Genomic_DNA"/>
</dbReference>
<keyword evidence="1" id="KW-0378">Hydrolase</keyword>
<keyword evidence="3" id="KW-0443">Lipid metabolism</keyword>
<evidence type="ECO:0000313" key="7">
    <source>
        <dbReference type="EMBL" id="PIV46584.1"/>
    </source>
</evidence>
<proteinExistence type="predicted"/>
<evidence type="ECO:0000313" key="14">
    <source>
        <dbReference type="Proteomes" id="UP000228888"/>
    </source>
</evidence>
<protein>
    <recommendedName>
        <fullName evidence="4">PLD phosphodiesterase domain-containing protein</fullName>
    </recommendedName>
</protein>
<dbReference type="EMBL" id="PCUF01000002">
    <property type="protein sequence ID" value="PIN66744.1"/>
    <property type="molecule type" value="Genomic_DNA"/>
</dbReference>
<dbReference type="Proteomes" id="UP000230713">
    <property type="component" value="Unassembled WGS sequence"/>
</dbReference>
<accession>A0A2G9LJR8</accession>
<dbReference type="InterPro" id="IPR051406">
    <property type="entry name" value="PLD_domain"/>
</dbReference>
<dbReference type="InterPro" id="IPR001736">
    <property type="entry name" value="PLipase_D/transphosphatidylase"/>
</dbReference>
<evidence type="ECO:0000313" key="11">
    <source>
        <dbReference type="EMBL" id="PJB03840.1"/>
    </source>
</evidence>